<evidence type="ECO:0000313" key="10">
    <source>
        <dbReference type="EMBL" id="KAJ1917859.1"/>
    </source>
</evidence>
<evidence type="ECO:0000313" key="11">
    <source>
        <dbReference type="Proteomes" id="UP001150538"/>
    </source>
</evidence>
<dbReference type="GO" id="GO:0008379">
    <property type="term" value="F:thioredoxin peroxidase activity"/>
    <property type="evidence" value="ECO:0007669"/>
    <property type="project" value="InterPro"/>
</dbReference>
<feature type="active site" description="Cysteine sulfenic acid (-SOH) intermediate" evidence="7">
    <location>
        <position position="58"/>
    </location>
</feature>
<protein>
    <recommendedName>
        <fullName evidence="6">Thioredoxin-dependent peroxiredoxin</fullName>
    </recommendedName>
</protein>
<dbReference type="GO" id="GO:0042744">
    <property type="term" value="P:hydrogen peroxide catabolic process"/>
    <property type="evidence" value="ECO:0007669"/>
    <property type="project" value="TreeGrafter"/>
</dbReference>
<dbReference type="Pfam" id="PF08534">
    <property type="entry name" value="Redoxin"/>
    <property type="match status" value="1"/>
</dbReference>
<dbReference type="CDD" id="cd03013">
    <property type="entry name" value="PRX5_like"/>
    <property type="match status" value="1"/>
</dbReference>
<keyword evidence="3 8" id="KW-0049">Antioxidant</keyword>
<evidence type="ECO:0000256" key="7">
    <source>
        <dbReference type="PIRSR" id="PIRSR637944-1"/>
    </source>
</evidence>
<evidence type="ECO:0000259" key="9">
    <source>
        <dbReference type="PROSITE" id="PS51352"/>
    </source>
</evidence>
<dbReference type="PANTHER" id="PTHR10430">
    <property type="entry name" value="PEROXIREDOXIN"/>
    <property type="match status" value="1"/>
</dbReference>
<evidence type="ECO:0000256" key="1">
    <source>
        <dbReference type="ARBA" id="ARBA00010505"/>
    </source>
</evidence>
<evidence type="ECO:0000256" key="8">
    <source>
        <dbReference type="RuleBase" id="RU366011"/>
    </source>
</evidence>
<name>A0A9W7ZW71_9FUNG</name>
<dbReference type="Proteomes" id="UP001150538">
    <property type="component" value="Unassembled WGS sequence"/>
</dbReference>
<keyword evidence="11" id="KW-1185">Reference proteome</keyword>
<dbReference type="InterPro" id="IPR013740">
    <property type="entry name" value="Redoxin"/>
</dbReference>
<comment type="caution">
    <text evidence="10">The sequence shown here is derived from an EMBL/GenBank/DDBJ whole genome shotgun (WGS) entry which is preliminary data.</text>
</comment>
<reference evidence="10" key="1">
    <citation type="submission" date="2022-07" db="EMBL/GenBank/DDBJ databases">
        <title>Phylogenomic reconstructions and comparative analyses of Kickxellomycotina fungi.</title>
        <authorList>
            <person name="Reynolds N.K."/>
            <person name="Stajich J.E."/>
            <person name="Barry K."/>
            <person name="Grigoriev I.V."/>
            <person name="Crous P."/>
            <person name="Smith M.E."/>
        </authorList>
    </citation>
    <scope>NUCLEOTIDE SEQUENCE</scope>
    <source>
        <strain evidence="10">NBRC 100468</strain>
    </source>
</reference>
<dbReference type="SUPFAM" id="SSF52833">
    <property type="entry name" value="Thioredoxin-like"/>
    <property type="match status" value="1"/>
</dbReference>
<dbReference type="GO" id="GO:0045454">
    <property type="term" value="P:cell redox homeostasis"/>
    <property type="evidence" value="ECO:0007669"/>
    <property type="project" value="TreeGrafter"/>
</dbReference>
<keyword evidence="2 8" id="KW-0575">Peroxidase</keyword>
<dbReference type="OrthoDB" id="1882547at2759"/>
<dbReference type="InterPro" id="IPR036249">
    <property type="entry name" value="Thioredoxin-like_sf"/>
</dbReference>
<organism evidence="10 11">
    <name type="scientific">Mycoemilia scoparia</name>
    <dbReference type="NCBI Taxonomy" id="417184"/>
    <lineage>
        <taxon>Eukaryota</taxon>
        <taxon>Fungi</taxon>
        <taxon>Fungi incertae sedis</taxon>
        <taxon>Zoopagomycota</taxon>
        <taxon>Kickxellomycotina</taxon>
        <taxon>Kickxellomycetes</taxon>
        <taxon>Kickxellales</taxon>
        <taxon>Kickxellaceae</taxon>
        <taxon>Mycoemilia</taxon>
    </lineage>
</organism>
<evidence type="ECO:0000256" key="6">
    <source>
        <dbReference type="ARBA" id="ARBA00079296"/>
    </source>
</evidence>
<dbReference type="Gene3D" id="3.40.30.10">
    <property type="entry name" value="Glutaredoxin"/>
    <property type="match status" value="1"/>
</dbReference>
<dbReference type="GO" id="GO:0034599">
    <property type="term" value="P:cellular response to oxidative stress"/>
    <property type="evidence" value="ECO:0007669"/>
    <property type="project" value="InterPro"/>
</dbReference>
<dbReference type="PANTHER" id="PTHR10430:SF16">
    <property type="entry name" value="PEROXIREDOXIN-5, MITOCHONDRIAL"/>
    <property type="match status" value="1"/>
</dbReference>
<evidence type="ECO:0000256" key="5">
    <source>
        <dbReference type="ARBA" id="ARBA00023284"/>
    </source>
</evidence>
<dbReference type="InterPro" id="IPR037944">
    <property type="entry name" value="PRX5-like"/>
</dbReference>
<feature type="domain" description="Thioredoxin" evidence="9">
    <location>
        <begin position="4"/>
        <end position="165"/>
    </location>
</feature>
<comment type="function">
    <text evidence="8">Thiol-specific peroxidase that catalyzes the reduction of hydrogen peroxide and organic hydroperoxides to water and alcohols, respectively. Plays a role in cell protection against oxidative stress by detoxifying peroxides.</text>
</comment>
<proteinExistence type="inferred from homology"/>
<evidence type="ECO:0000256" key="2">
    <source>
        <dbReference type="ARBA" id="ARBA00022559"/>
    </source>
</evidence>
<dbReference type="AlphaFoldDB" id="A0A9W7ZW71"/>
<keyword evidence="4 8" id="KW-0560">Oxidoreductase</keyword>
<dbReference type="FunFam" id="3.40.30.10:FF:000020">
    <property type="entry name" value="Peroxiredoxin"/>
    <property type="match status" value="1"/>
</dbReference>
<keyword evidence="5 8" id="KW-0676">Redox-active center</keyword>
<evidence type="ECO:0000256" key="3">
    <source>
        <dbReference type="ARBA" id="ARBA00022862"/>
    </source>
</evidence>
<comment type="similarity">
    <text evidence="1 8">Belongs to the peroxiredoxin family. Prx5 subfamily.</text>
</comment>
<accession>A0A9W7ZW71</accession>
<dbReference type="GO" id="GO:0005777">
    <property type="term" value="C:peroxisome"/>
    <property type="evidence" value="ECO:0007669"/>
    <property type="project" value="TreeGrafter"/>
</dbReference>
<dbReference type="PROSITE" id="PS51352">
    <property type="entry name" value="THIOREDOXIN_2"/>
    <property type="match status" value="1"/>
</dbReference>
<dbReference type="GO" id="GO:0005739">
    <property type="term" value="C:mitochondrion"/>
    <property type="evidence" value="ECO:0007669"/>
    <property type="project" value="TreeGrafter"/>
</dbReference>
<gene>
    <name evidence="10" type="primary">AHP1</name>
    <name evidence="10" type="ORF">H4219_002969</name>
</gene>
<dbReference type="EMBL" id="JANBPU010000060">
    <property type="protein sequence ID" value="KAJ1917859.1"/>
    <property type="molecule type" value="Genomic_DNA"/>
</dbReference>
<sequence>MASIREGDTIPDFKLTYVPYNAEAPDVCGVPQTLSTHKYFAGKKIVLFGVPGAFTPTCSEQHFPGYIEKYNDIVSKGVDKIICVATNDHFVMDAWGKKNKVEDRIIMASDALYELGNALGLLQENKRLKRFAMIINDLKVETIGVEPPNKGGVTVSGAEHILSKL</sequence>
<evidence type="ECO:0000256" key="4">
    <source>
        <dbReference type="ARBA" id="ARBA00023002"/>
    </source>
</evidence>
<dbReference type="InterPro" id="IPR013766">
    <property type="entry name" value="Thioredoxin_domain"/>
</dbReference>